<evidence type="ECO:0000256" key="6">
    <source>
        <dbReference type="ARBA" id="ARBA00022771"/>
    </source>
</evidence>
<dbReference type="InterPro" id="IPR001841">
    <property type="entry name" value="Znf_RING"/>
</dbReference>
<name>A0A199UI37_ANACO</name>
<keyword evidence="6 9" id="KW-0863">Zinc-finger</keyword>
<evidence type="ECO:0000256" key="4">
    <source>
        <dbReference type="ARBA" id="ARBA00022679"/>
    </source>
</evidence>
<comment type="pathway">
    <text evidence="2">Protein modification; protein ubiquitination.</text>
</comment>
<dbReference type="SUPFAM" id="SSF57850">
    <property type="entry name" value="RING/U-box"/>
    <property type="match status" value="1"/>
</dbReference>
<dbReference type="GO" id="GO:0061630">
    <property type="term" value="F:ubiquitin protein ligase activity"/>
    <property type="evidence" value="ECO:0007669"/>
    <property type="project" value="UniProtKB-EC"/>
</dbReference>
<dbReference type="GO" id="GO:0008270">
    <property type="term" value="F:zinc ion binding"/>
    <property type="evidence" value="ECO:0007669"/>
    <property type="project" value="UniProtKB-KW"/>
</dbReference>
<evidence type="ECO:0000256" key="11">
    <source>
        <dbReference type="SAM" id="Phobius"/>
    </source>
</evidence>
<dbReference type="InterPro" id="IPR044600">
    <property type="entry name" value="ATL1/ATL16-like"/>
</dbReference>
<dbReference type="SMART" id="SM00184">
    <property type="entry name" value="RING"/>
    <property type="match status" value="1"/>
</dbReference>
<protein>
    <recommendedName>
        <fullName evidence="3">RING-type E3 ubiquitin transferase</fullName>
        <ecNumber evidence="3">2.3.2.27</ecNumber>
    </recommendedName>
</protein>
<dbReference type="Gene3D" id="3.30.40.10">
    <property type="entry name" value="Zinc/RING finger domain, C3HC4 (zinc finger)"/>
    <property type="match status" value="1"/>
</dbReference>
<evidence type="ECO:0000256" key="7">
    <source>
        <dbReference type="ARBA" id="ARBA00022786"/>
    </source>
</evidence>
<keyword evidence="11" id="KW-1133">Transmembrane helix</keyword>
<dbReference type="EC" id="2.3.2.27" evidence="3"/>
<evidence type="ECO:0000256" key="9">
    <source>
        <dbReference type="PROSITE-ProRule" id="PRU00175"/>
    </source>
</evidence>
<dbReference type="InterPro" id="IPR013083">
    <property type="entry name" value="Znf_RING/FYVE/PHD"/>
</dbReference>
<keyword evidence="5" id="KW-0479">Metal-binding</keyword>
<feature type="domain" description="RING-type" evidence="12">
    <location>
        <begin position="133"/>
        <end position="175"/>
    </location>
</feature>
<dbReference type="GO" id="GO:0016567">
    <property type="term" value="P:protein ubiquitination"/>
    <property type="evidence" value="ECO:0007669"/>
    <property type="project" value="InterPro"/>
</dbReference>
<evidence type="ECO:0000256" key="1">
    <source>
        <dbReference type="ARBA" id="ARBA00000900"/>
    </source>
</evidence>
<organism evidence="13 14">
    <name type="scientific">Ananas comosus</name>
    <name type="common">Pineapple</name>
    <name type="synonym">Ananas ananas</name>
    <dbReference type="NCBI Taxonomy" id="4615"/>
    <lineage>
        <taxon>Eukaryota</taxon>
        <taxon>Viridiplantae</taxon>
        <taxon>Streptophyta</taxon>
        <taxon>Embryophyta</taxon>
        <taxon>Tracheophyta</taxon>
        <taxon>Spermatophyta</taxon>
        <taxon>Magnoliopsida</taxon>
        <taxon>Liliopsida</taxon>
        <taxon>Poales</taxon>
        <taxon>Bromeliaceae</taxon>
        <taxon>Bromelioideae</taxon>
        <taxon>Ananas</taxon>
    </lineage>
</organism>
<dbReference type="Proteomes" id="UP000092600">
    <property type="component" value="Unassembled WGS sequence"/>
</dbReference>
<feature type="region of interest" description="Disordered" evidence="10">
    <location>
        <begin position="187"/>
        <end position="211"/>
    </location>
</feature>
<comment type="caution">
    <text evidence="13">The sequence shown here is derived from an EMBL/GenBank/DDBJ whole genome shotgun (WGS) entry which is preliminary data.</text>
</comment>
<keyword evidence="8" id="KW-0862">Zinc</keyword>
<evidence type="ECO:0000256" key="2">
    <source>
        <dbReference type="ARBA" id="ARBA00004906"/>
    </source>
</evidence>
<dbReference type="PANTHER" id="PTHR46913:SF17">
    <property type="entry name" value="RING-TYPE E3 UBIQUITIN TRANSFERASE"/>
    <property type="match status" value="1"/>
</dbReference>
<accession>A0A199UI37</accession>
<dbReference type="Pfam" id="PF13639">
    <property type="entry name" value="zf-RING_2"/>
    <property type="match status" value="1"/>
</dbReference>
<evidence type="ECO:0000313" key="13">
    <source>
        <dbReference type="EMBL" id="OAY64230.1"/>
    </source>
</evidence>
<evidence type="ECO:0000256" key="5">
    <source>
        <dbReference type="ARBA" id="ARBA00022723"/>
    </source>
</evidence>
<evidence type="ECO:0000256" key="3">
    <source>
        <dbReference type="ARBA" id="ARBA00012483"/>
    </source>
</evidence>
<keyword evidence="11" id="KW-0472">Membrane</keyword>
<keyword evidence="4" id="KW-0808">Transferase</keyword>
<dbReference type="PROSITE" id="PS50089">
    <property type="entry name" value="ZF_RING_2"/>
    <property type="match status" value="1"/>
</dbReference>
<evidence type="ECO:0000313" key="14">
    <source>
        <dbReference type="Proteomes" id="UP000092600"/>
    </source>
</evidence>
<sequence>MSTTIYSPRDLPRPDPALSAAAAPLREWLADETKNYPSSTSDSATNNVMATAVLCVVLATAFLIILHLFLLYLCRRRCRRAAAAASLLRFRPAVESSPPRAGLDAAAIASFPSFPYRLTAVGPAATTTTRGECAVCLGAFAGGEMLRRLLPCGHVFHVACVDAWLRWSSSCPVCRTVADPKPLPPAVTVQENVVPPPPSQPSTSEEKGDVL</sequence>
<evidence type="ECO:0000256" key="8">
    <source>
        <dbReference type="ARBA" id="ARBA00022833"/>
    </source>
</evidence>
<proteinExistence type="predicted"/>
<keyword evidence="11" id="KW-0812">Transmembrane</keyword>
<dbReference type="AlphaFoldDB" id="A0A199UI37"/>
<keyword evidence="7" id="KW-0833">Ubl conjugation pathway</keyword>
<comment type="catalytic activity">
    <reaction evidence="1">
        <text>S-ubiquitinyl-[E2 ubiquitin-conjugating enzyme]-L-cysteine + [acceptor protein]-L-lysine = [E2 ubiquitin-conjugating enzyme]-L-cysteine + N(6)-ubiquitinyl-[acceptor protein]-L-lysine.</text>
        <dbReference type="EC" id="2.3.2.27"/>
    </reaction>
</comment>
<feature type="transmembrane region" description="Helical" evidence="11">
    <location>
        <begin position="48"/>
        <end position="73"/>
    </location>
</feature>
<dbReference type="CDD" id="cd16461">
    <property type="entry name" value="RING-H2_EL5-like"/>
    <property type="match status" value="1"/>
</dbReference>
<evidence type="ECO:0000256" key="10">
    <source>
        <dbReference type="SAM" id="MobiDB-lite"/>
    </source>
</evidence>
<evidence type="ECO:0000259" key="12">
    <source>
        <dbReference type="PROSITE" id="PS50089"/>
    </source>
</evidence>
<dbReference type="EMBL" id="LSRQ01008121">
    <property type="protein sequence ID" value="OAY64230.1"/>
    <property type="molecule type" value="Genomic_DNA"/>
</dbReference>
<gene>
    <name evidence="13" type="ORF">ACMD2_16913</name>
</gene>
<dbReference type="PANTHER" id="PTHR46913">
    <property type="entry name" value="RING-H2 FINGER PROTEIN ATL16"/>
    <property type="match status" value="1"/>
</dbReference>
<reference evidence="13 14" key="1">
    <citation type="journal article" date="2016" name="DNA Res.">
        <title>The draft genome of MD-2 pineapple using hybrid error correction of long reads.</title>
        <authorList>
            <person name="Redwan R.M."/>
            <person name="Saidin A."/>
            <person name="Kumar S.V."/>
        </authorList>
    </citation>
    <scope>NUCLEOTIDE SEQUENCE [LARGE SCALE GENOMIC DNA]</scope>
    <source>
        <strain evidence="14">cv. MD2</strain>
        <tissue evidence="13">Leaf</tissue>
    </source>
</reference>